<dbReference type="InterPro" id="IPR043148">
    <property type="entry name" value="TagF_C"/>
</dbReference>
<accession>A0A248TJ39</accession>
<organism evidence="1 2">
    <name type="scientific">Cytobacillus kochii</name>
    <dbReference type="NCBI Taxonomy" id="859143"/>
    <lineage>
        <taxon>Bacteria</taxon>
        <taxon>Bacillati</taxon>
        <taxon>Bacillota</taxon>
        <taxon>Bacilli</taxon>
        <taxon>Bacillales</taxon>
        <taxon>Bacillaceae</taxon>
        <taxon>Cytobacillus</taxon>
    </lineage>
</organism>
<reference evidence="1 2" key="1">
    <citation type="submission" date="2017-08" db="EMBL/GenBank/DDBJ databases">
        <title>Complete Genome Sequence of Bacillus kochii Oregon-R-modENCODE STRAIN BDGP4, isolated from Drosophila melanogaster gut.</title>
        <authorList>
            <person name="Wan K.H."/>
            <person name="Yu C."/>
            <person name="Park S."/>
            <person name="Hammonds A.S."/>
            <person name="Booth B.W."/>
            <person name="Celniker S.E."/>
        </authorList>
    </citation>
    <scope>NUCLEOTIDE SEQUENCE [LARGE SCALE GENOMIC DNA]</scope>
    <source>
        <strain evidence="1 2">BDGP4</strain>
    </source>
</reference>
<evidence type="ECO:0000313" key="1">
    <source>
        <dbReference type="EMBL" id="ASV68223.1"/>
    </source>
</evidence>
<dbReference type="Proteomes" id="UP000215137">
    <property type="component" value="Chromosome"/>
</dbReference>
<dbReference type="GO" id="GO:0015774">
    <property type="term" value="P:polysaccharide transport"/>
    <property type="evidence" value="ECO:0007669"/>
    <property type="project" value="InterPro"/>
</dbReference>
<dbReference type="CDD" id="cd16438">
    <property type="entry name" value="beta_Kdo_transferase_KpsS_like"/>
    <property type="match status" value="1"/>
</dbReference>
<keyword evidence="2" id="KW-1185">Reference proteome</keyword>
<proteinExistence type="predicted"/>
<dbReference type="SUPFAM" id="SSF53756">
    <property type="entry name" value="UDP-Glycosyltransferase/glycogen phosphorylase"/>
    <property type="match status" value="1"/>
</dbReference>
<dbReference type="Gene3D" id="3.40.50.12580">
    <property type="match status" value="1"/>
</dbReference>
<dbReference type="InterPro" id="IPR007833">
    <property type="entry name" value="Capsule_polysaccharide_synth"/>
</dbReference>
<dbReference type="AlphaFoldDB" id="A0A248TJ39"/>
<dbReference type="Pfam" id="PF05159">
    <property type="entry name" value="Capsule_synth"/>
    <property type="match status" value="1"/>
</dbReference>
<protein>
    <recommendedName>
        <fullName evidence="3">Capsular biosynthesis protein</fullName>
    </recommendedName>
</protein>
<evidence type="ECO:0008006" key="3">
    <source>
        <dbReference type="Google" id="ProtNLM"/>
    </source>
</evidence>
<evidence type="ECO:0000313" key="2">
    <source>
        <dbReference type="Proteomes" id="UP000215137"/>
    </source>
</evidence>
<name>A0A248TJ39_9BACI</name>
<dbReference type="GO" id="GO:0000271">
    <property type="term" value="P:polysaccharide biosynthetic process"/>
    <property type="evidence" value="ECO:0007669"/>
    <property type="project" value="InterPro"/>
</dbReference>
<dbReference type="EMBL" id="CP022983">
    <property type="protein sequence ID" value="ASV68223.1"/>
    <property type="molecule type" value="Genomic_DNA"/>
</dbReference>
<gene>
    <name evidence="1" type="ORF">CKF48_13355</name>
</gene>
<dbReference type="OrthoDB" id="9794206at2"/>
<sequence length="446" mass="52527">MANFMFVRGNRNKRFFNSIGEELMKNGHKAFLIKLELGELFINAHIKTVFAPFKVTDKEYPISDDELLKLPIYNITYTQLILQKKIKKKELQTYKRYMYFIDQYIDDNEIDKICLFNGYHWIDQITKLLAIKKGLSVYYFEDGLFRPYTITLDPKGINADSSVIKKPSFYDNLNVDSNRLNTYIFTPENEELNGKNKENLVNVALMKMASFLGGFCRIHPRYYAHINLWQASKYFIFKKIYPLIQNDEVNLDIDYVFVPFQVSRDTQIFYNSPNIKSMEELLYYVTHAIEKYNRIHNTNIKVVVKEHPEDIPRNSYRKLKNKYKEDVIFIRKFDMKSLLANSRAVITINSTVGIEALANNKRVITLGNALYNVEGVVEHCANPKKLYESLQQSLHSAIDITRINKFIYFLRFKYQVEGTLNNSNRITARNVARKLMEELEKEVSLR</sequence>
<dbReference type="RefSeq" id="WP_095371793.1">
    <property type="nucleotide sequence ID" value="NZ_CP022983.1"/>
</dbReference>
<dbReference type="KEGG" id="bko:CKF48_13355"/>